<keyword evidence="8" id="KW-1185">Reference proteome</keyword>
<accession>A0ABU9BY32</accession>
<dbReference type="RefSeq" id="WP_341429319.1">
    <property type="nucleotide sequence ID" value="NZ_JBBUTG010000039.1"/>
</dbReference>
<feature type="domain" description="Cytochrome c" evidence="6">
    <location>
        <begin position="39"/>
        <end position="146"/>
    </location>
</feature>
<organism evidence="7 8">
    <name type="scientific">Ideonella lacteola</name>
    <dbReference type="NCBI Taxonomy" id="2984193"/>
    <lineage>
        <taxon>Bacteria</taxon>
        <taxon>Pseudomonadati</taxon>
        <taxon>Pseudomonadota</taxon>
        <taxon>Betaproteobacteria</taxon>
        <taxon>Burkholderiales</taxon>
        <taxon>Sphaerotilaceae</taxon>
        <taxon>Ideonella</taxon>
    </lineage>
</organism>
<dbReference type="InterPro" id="IPR036909">
    <property type="entry name" value="Cyt_c-like_dom_sf"/>
</dbReference>
<feature type="chain" id="PRO_5046552791" evidence="5">
    <location>
        <begin position="23"/>
        <end position="157"/>
    </location>
</feature>
<keyword evidence="2 4" id="KW-0479">Metal-binding</keyword>
<dbReference type="PROSITE" id="PS51257">
    <property type="entry name" value="PROKAR_LIPOPROTEIN"/>
    <property type="match status" value="1"/>
</dbReference>
<gene>
    <name evidence="7" type="ORF">AACH06_29060</name>
</gene>
<dbReference type="InterPro" id="IPR009056">
    <property type="entry name" value="Cyt_c-like_dom"/>
</dbReference>
<evidence type="ECO:0000256" key="1">
    <source>
        <dbReference type="ARBA" id="ARBA00022617"/>
    </source>
</evidence>
<dbReference type="SUPFAM" id="SSF46626">
    <property type="entry name" value="Cytochrome c"/>
    <property type="match status" value="1"/>
</dbReference>
<proteinExistence type="predicted"/>
<evidence type="ECO:0000256" key="3">
    <source>
        <dbReference type="ARBA" id="ARBA00023004"/>
    </source>
</evidence>
<reference evidence="7 8" key="1">
    <citation type="submission" date="2024-04" db="EMBL/GenBank/DDBJ databases">
        <title>Novel species of the genus Ideonella isolated from streams.</title>
        <authorList>
            <person name="Lu H."/>
        </authorList>
    </citation>
    <scope>NUCLEOTIDE SEQUENCE [LARGE SCALE GENOMIC DNA]</scope>
    <source>
        <strain evidence="7 8">DXS29W</strain>
    </source>
</reference>
<comment type="caution">
    <text evidence="7">The sequence shown here is derived from an EMBL/GenBank/DDBJ whole genome shotgun (WGS) entry which is preliminary data.</text>
</comment>
<keyword evidence="5" id="KW-0732">Signal</keyword>
<evidence type="ECO:0000256" key="4">
    <source>
        <dbReference type="PROSITE-ProRule" id="PRU00433"/>
    </source>
</evidence>
<evidence type="ECO:0000259" key="6">
    <source>
        <dbReference type="PROSITE" id="PS51007"/>
    </source>
</evidence>
<feature type="signal peptide" evidence="5">
    <location>
        <begin position="1"/>
        <end position="22"/>
    </location>
</feature>
<evidence type="ECO:0000256" key="2">
    <source>
        <dbReference type="ARBA" id="ARBA00022723"/>
    </source>
</evidence>
<dbReference type="Gene3D" id="1.10.760.10">
    <property type="entry name" value="Cytochrome c-like domain"/>
    <property type="match status" value="1"/>
</dbReference>
<dbReference type="Pfam" id="PF13442">
    <property type="entry name" value="Cytochrome_CBB3"/>
    <property type="match status" value="1"/>
</dbReference>
<keyword evidence="3 4" id="KW-0408">Iron</keyword>
<dbReference type="Proteomes" id="UP001371218">
    <property type="component" value="Unassembled WGS sequence"/>
</dbReference>
<protein>
    <submittedName>
        <fullName evidence="7">Cytochrome c</fullName>
    </submittedName>
</protein>
<keyword evidence="1 4" id="KW-0349">Heme</keyword>
<evidence type="ECO:0000313" key="7">
    <source>
        <dbReference type="EMBL" id="MEK8034885.1"/>
    </source>
</evidence>
<dbReference type="EMBL" id="JBBUTG010000039">
    <property type="protein sequence ID" value="MEK8034885.1"/>
    <property type="molecule type" value="Genomic_DNA"/>
</dbReference>
<evidence type="ECO:0000256" key="5">
    <source>
        <dbReference type="SAM" id="SignalP"/>
    </source>
</evidence>
<dbReference type="PROSITE" id="PS51007">
    <property type="entry name" value="CYTC"/>
    <property type="match status" value="1"/>
</dbReference>
<name>A0ABU9BY32_9BURK</name>
<sequence length="157" mass="16709">MNALKLIGVSASVAAVAMLALAGCAEPPRPTPRTAAPEGSVYVGWRVFHDKCAACHGPAANGSNLAPDLLPSMRDMGPRRFASIVLQRYDWGMPAGRASADPATRENLVDEVLRREDTALAMPAWKDEPSVSGHIADLYAYLVARADGRQGTGKPER</sequence>
<evidence type="ECO:0000313" key="8">
    <source>
        <dbReference type="Proteomes" id="UP001371218"/>
    </source>
</evidence>